<keyword evidence="3" id="KW-0805">Transcription regulation</keyword>
<dbReference type="SMART" id="SM00353">
    <property type="entry name" value="HLH"/>
    <property type="match status" value="1"/>
</dbReference>
<dbReference type="EnsemblPlants" id="OPUNC01G40520.1">
    <property type="protein sequence ID" value="OPUNC01G40520.1"/>
    <property type="gene ID" value="OPUNC01G40520"/>
</dbReference>
<dbReference type="InterPro" id="IPR011598">
    <property type="entry name" value="bHLH_dom"/>
</dbReference>
<dbReference type="GO" id="GO:0003700">
    <property type="term" value="F:DNA-binding transcription factor activity"/>
    <property type="evidence" value="ECO:0007669"/>
    <property type="project" value="TreeGrafter"/>
</dbReference>
<dbReference type="GO" id="GO:0005634">
    <property type="term" value="C:nucleus"/>
    <property type="evidence" value="ECO:0007669"/>
    <property type="project" value="UniProtKB-SubCell"/>
</dbReference>
<dbReference type="OMA" id="FMTEMSA"/>
<reference evidence="8" key="2">
    <citation type="submission" date="2018-05" db="EMBL/GenBank/DDBJ databases">
        <title>OpunRS2 (Oryza punctata Reference Sequence Version 2).</title>
        <authorList>
            <person name="Zhang J."/>
            <person name="Kudrna D."/>
            <person name="Lee S."/>
            <person name="Talag J."/>
            <person name="Welchert J."/>
            <person name="Wing R.A."/>
        </authorList>
    </citation>
    <scope>NUCLEOTIDE SEQUENCE [LARGE SCALE GENOMIC DNA]</scope>
</reference>
<dbReference type="InterPro" id="IPR036638">
    <property type="entry name" value="HLH_DNA-bd_sf"/>
</dbReference>
<dbReference type="STRING" id="4537.A0A0E0JSQ8"/>
<dbReference type="PROSITE" id="PS50888">
    <property type="entry name" value="BHLH"/>
    <property type="match status" value="1"/>
</dbReference>
<feature type="domain" description="BHLH" evidence="7">
    <location>
        <begin position="287"/>
        <end position="337"/>
    </location>
</feature>
<dbReference type="Pfam" id="PF00010">
    <property type="entry name" value="HLH"/>
    <property type="match status" value="1"/>
</dbReference>
<dbReference type="PANTHER" id="PTHR12565">
    <property type="entry name" value="STEROL REGULATORY ELEMENT-BINDING PROTEIN"/>
    <property type="match status" value="1"/>
</dbReference>
<dbReference type="CDD" id="cd18919">
    <property type="entry name" value="bHLH_AtBPE_like"/>
    <property type="match status" value="1"/>
</dbReference>
<evidence type="ECO:0000259" key="7">
    <source>
        <dbReference type="PROSITE" id="PS50888"/>
    </source>
</evidence>
<evidence type="ECO:0000313" key="8">
    <source>
        <dbReference type="EnsemblPlants" id="OPUNC01G40520.1"/>
    </source>
</evidence>
<dbReference type="PANTHER" id="PTHR12565:SF184">
    <property type="entry name" value="BHLH TRANSCRIPTION FACTOR"/>
    <property type="match status" value="1"/>
</dbReference>
<dbReference type="AlphaFoldDB" id="A0A0E0JSQ8"/>
<comment type="subcellular location">
    <subcellularLocation>
        <location evidence="1">Nucleus</location>
    </subcellularLocation>
</comment>
<evidence type="ECO:0000256" key="5">
    <source>
        <dbReference type="ARBA" id="ARBA00023242"/>
    </source>
</evidence>
<feature type="compositionally biased region" description="Polar residues" evidence="6">
    <location>
        <begin position="43"/>
        <end position="54"/>
    </location>
</feature>
<proteinExistence type="inferred from homology"/>
<feature type="compositionally biased region" description="Basic and acidic residues" evidence="6">
    <location>
        <begin position="223"/>
        <end position="236"/>
    </location>
</feature>
<dbReference type="HOGENOM" id="CLU_025018_5_2_1"/>
<feature type="compositionally biased region" description="Basic and acidic residues" evidence="6">
    <location>
        <begin position="259"/>
        <end position="295"/>
    </location>
</feature>
<dbReference type="SUPFAM" id="SSF47459">
    <property type="entry name" value="HLH, helix-loop-helix DNA-binding domain"/>
    <property type="match status" value="1"/>
</dbReference>
<keyword evidence="9" id="KW-1185">Reference proteome</keyword>
<feature type="compositionally biased region" description="Basic and acidic residues" evidence="6">
    <location>
        <begin position="169"/>
        <end position="180"/>
    </location>
</feature>
<evidence type="ECO:0000256" key="2">
    <source>
        <dbReference type="ARBA" id="ARBA00005510"/>
    </source>
</evidence>
<organism evidence="8">
    <name type="scientific">Oryza punctata</name>
    <name type="common">Red rice</name>
    <dbReference type="NCBI Taxonomy" id="4537"/>
    <lineage>
        <taxon>Eukaryota</taxon>
        <taxon>Viridiplantae</taxon>
        <taxon>Streptophyta</taxon>
        <taxon>Embryophyta</taxon>
        <taxon>Tracheophyta</taxon>
        <taxon>Spermatophyta</taxon>
        <taxon>Magnoliopsida</taxon>
        <taxon>Liliopsida</taxon>
        <taxon>Poales</taxon>
        <taxon>Poaceae</taxon>
        <taxon>BOP clade</taxon>
        <taxon>Oryzoideae</taxon>
        <taxon>Oryzeae</taxon>
        <taxon>Oryzinae</taxon>
        <taxon>Oryza</taxon>
    </lineage>
</organism>
<dbReference type="Gene3D" id="4.10.280.10">
    <property type="entry name" value="Helix-loop-helix DNA-binding domain"/>
    <property type="match status" value="1"/>
</dbReference>
<comment type="similarity">
    <text evidence="2">Belongs to the bHLH protein family.</text>
</comment>
<evidence type="ECO:0000256" key="3">
    <source>
        <dbReference type="ARBA" id="ARBA00023015"/>
    </source>
</evidence>
<name>A0A0E0JSQ8_ORYPU</name>
<evidence type="ECO:0000313" key="9">
    <source>
        <dbReference type="Proteomes" id="UP000026962"/>
    </source>
</evidence>
<dbReference type="GO" id="GO:0046983">
    <property type="term" value="F:protein dimerization activity"/>
    <property type="evidence" value="ECO:0007669"/>
    <property type="project" value="InterPro"/>
</dbReference>
<keyword evidence="4" id="KW-0804">Transcription</keyword>
<feature type="region of interest" description="Disordered" evidence="6">
    <location>
        <begin position="43"/>
        <end position="80"/>
    </location>
</feature>
<reference evidence="8" key="1">
    <citation type="submission" date="2015-04" db="UniProtKB">
        <authorList>
            <consortium name="EnsemblPlants"/>
        </authorList>
    </citation>
    <scope>IDENTIFICATION</scope>
</reference>
<dbReference type="Gramene" id="OPUNC01G40520.1">
    <property type="protein sequence ID" value="OPUNC01G40520.1"/>
    <property type="gene ID" value="OPUNC01G40520"/>
</dbReference>
<dbReference type="FunFam" id="4.10.280.10:FF:000002">
    <property type="entry name" value="Basic helix-loop-helix transcription factor"/>
    <property type="match status" value="1"/>
</dbReference>
<evidence type="ECO:0000256" key="1">
    <source>
        <dbReference type="ARBA" id="ARBA00004123"/>
    </source>
</evidence>
<evidence type="ECO:0000256" key="4">
    <source>
        <dbReference type="ARBA" id="ARBA00023163"/>
    </source>
</evidence>
<keyword evidence="5" id="KW-0539">Nucleus</keyword>
<accession>A0A0E0JSQ8</accession>
<sequence>MNCGPPDQLPPATAPSCFLNLNWDQSMDAAAAGGHHLDPALSSMVSSPASNSTAPDGLALHGISPQPHYGGTPLSSPPKLNLSMMGQFHHYAAPPQVGGGGGGGGGGGLRILENLMPMGHLDQFLADPGFAERAARLSGFDTRGGGGGYGGASPAQFGLPDAGPAGASKEMELGNTRDESSVSDPAPGGAEIPPKGASDGNARKRKASGKGKGKDSPMSTSAAKEDSSGKRCKSTEESNAAAEENSGKGKAAQSNSENGGKKQGKDSSSKPPEPPKDYIHVRARRGEATDSHSLAERVRREKISQRMKLLQDLVPGCNKVVGKAVMLDEIINYVQSLQRQVEFLSMKLATVNPQLDFNNLPNLLAKDMHQSCSPLQSSHFPLETSGAPLPYINQPQQGNPLGCGLTNGMDNQGSMHPLDPAFCRPMGSHHPFLNGVSDAASQVGAFWQDDLQSVVQMDMGQSQEIATSSNSYNGHGQKEQSSCELGTGFVAAFELYDKYPEMETAIKIQDYLTASPADFFSTISMGIGNVTRYKKETALQQMRRSHGKKGKG</sequence>
<evidence type="ECO:0000256" key="6">
    <source>
        <dbReference type="SAM" id="MobiDB-lite"/>
    </source>
</evidence>
<dbReference type="eggNOG" id="ENOG502QRSF">
    <property type="taxonomic scope" value="Eukaryota"/>
</dbReference>
<feature type="region of interest" description="Disordered" evidence="6">
    <location>
        <begin position="146"/>
        <end position="295"/>
    </location>
</feature>
<dbReference type="Proteomes" id="UP000026962">
    <property type="component" value="Chromosome 1"/>
</dbReference>
<protein>
    <recommendedName>
        <fullName evidence="7">BHLH domain-containing protein</fullName>
    </recommendedName>
</protein>
<dbReference type="InterPro" id="IPR024097">
    <property type="entry name" value="bHLH_ZIP_TF"/>
</dbReference>